<gene>
    <name evidence="1" type="ORF">MM415B02525_0015</name>
</gene>
<sequence>MKKGIIIPIVLALVAVFLVGGVVYAAYNFWSGTAQATVQESMAVWVDGAWQPTGTYTWTETMSPGESKVKPHTVRNNGTASLGIMPVATPAASADGKVTATWNPAVKTTIAGVTQTDFVLTIQAAGDAVPAVYTFTTSFTRENP</sequence>
<dbReference type="AlphaFoldDB" id="A0A6M3L5C6"/>
<organism evidence="1">
    <name type="scientific">viral metagenome</name>
    <dbReference type="NCBI Taxonomy" id="1070528"/>
    <lineage>
        <taxon>unclassified sequences</taxon>
        <taxon>metagenomes</taxon>
        <taxon>organismal metagenomes</taxon>
    </lineage>
</organism>
<protein>
    <submittedName>
        <fullName evidence="1">Uncharacterized protein</fullName>
    </submittedName>
</protein>
<accession>A0A6M3L5C6</accession>
<reference evidence="1" key="1">
    <citation type="submission" date="2020-03" db="EMBL/GenBank/DDBJ databases">
        <title>The deep terrestrial virosphere.</title>
        <authorList>
            <person name="Holmfeldt K."/>
            <person name="Nilsson E."/>
            <person name="Simone D."/>
            <person name="Lopez-Fernandez M."/>
            <person name="Wu X."/>
            <person name="de Brujin I."/>
            <person name="Lundin D."/>
            <person name="Andersson A."/>
            <person name="Bertilsson S."/>
            <person name="Dopson M."/>
        </authorList>
    </citation>
    <scope>NUCLEOTIDE SEQUENCE</scope>
    <source>
        <strain evidence="1">MM415B02525</strain>
    </source>
</reference>
<proteinExistence type="predicted"/>
<evidence type="ECO:0000313" key="1">
    <source>
        <dbReference type="EMBL" id="QJA89613.1"/>
    </source>
</evidence>
<dbReference type="EMBL" id="MT142856">
    <property type="protein sequence ID" value="QJA89613.1"/>
    <property type="molecule type" value="Genomic_DNA"/>
</dbReference>
<name>A0A6M3L5C6_9ZZZZ</name>